<evidence type="ECO:0000256" key="3">
    <source>
        <dbReference type="RuleBase" id="RU000489"/>
    </source>
</evidence>
<keyword evidence="5" id="KW-1133">Transmembrane helix</keyword>
<gene>
    <name evidence="8" type="ORF">M0812_28407</name>
</gene>
<dbReference type="InterPro" id="IPR001223">
    <property type="entry name" value="Glyco_hydro18_cat"/>
</dbReference>
<dbReference type="Pfam" id="PF00704">
    <property type="entry name" value="Glyco_hydro_18"/>
    <property type="match status" value="1"/>
</dbReference>
<dbReference type="InterPro" id="IPR001579">
    <property type="entry name" value="Glyco_hydro_18_chit_AS"/>
</dbReference>
<evidence type="ECO:0000256" key="6">
    <source>
        <dbReference type="SAM" id="SignalP"/>
    </source>
</evidence>
<dbReference type="Gene3D" id="3.20.20.80">
    <property type="entry name" value="Glycosidases"/>
    <property type="match status" value="1"/>
</dbReference>
<keyword evidence="6" id="KW-0732">Signal</keyword>
<comment type="caution">
    <text evidence="8">The sequence shown here is derived from an EMBL/GenBank/DDBJ whole genome shotgun (WGS) entry which is preliminary data.</text>
</comment>
<evidence type="ECO:0000256" key="2">
    <source>
        <dbReference type="ARBA" id="ARBA00023295"/>
    </source>
</evidence>
<dbReference type="PROSITE" id="PS01095">
    <property type="entry name" value="GH18_1"/>
    <property type="match status" value="1"/>
</dbReference>
<feature type="signal peptide" evidence="6">
    <location>
        <begin position="1"/>
        <end position="18"/>
    </location>
</feature>
<accession>A0AAV7YAM6</accession>
<proteinExistence type="inferred from homology"/>
<feature type="chain" id="PRO_5043316857" evidence="6">
    <location>
        <begin position="19"/>
        <end position="333"/>
    </location>
</feature>
<dbReference type="InterPro" id="IPR017853">
    <property type="entry name" value="GH"/>
</dbReference>
<feature type="domain" description="GH18" evidence="7">
    <location>
        <begin position="15"/>
        <end position="298"/>
    </location>
</feature>
<evidence type="ECO:0000256" key="5">
    <source>
        <dbReference type="SAM" id="Phobius"/>
    </source>
</evidence>
<sequence>MKIFLIVLIFLIFLSVEGVYIESWVPAYGITKSETRLNTQYGNYTMDQGLTHLSLQFWIPDGSGGLDWTHQFESGKNGDDSSKVFVDWANGKNVKVMLCVYNLNKDGSWDWELAKSGFETYRSTFINSLVDEVERLDLDGVDIDFETTESSKSEDRDSFVEFLKDLGEALRAKGKDLFVNTFAYIWNAPNQDWWELMFEHVTGINSMGYNEIGRNGDTWSAYSFSKDAAGTNSTQLMLGMPGWVSTWKGDVTIDQLKWFEENKEVGISIWDAQISDSSWQTEQVWELIASLKPDATPTPTPTPSSNQDTNGAHMNFTFSFTFCLLIFIALLSF</sequence>
<evidence type="ECO:0000256" key="4">
    <source>
        <dbReference type="RuleBase" id="RU004453"/>
    </source>
</evidence>
<dbReference type="EMBL" id="JANTQA010000070">
    <property type="protein sequence ID" value="KAJ3425960.1"/>
    <property type="molecule type" value="Genomic_DNA"/>
</dbReference>
<evidence type="ECO:0000256" key="1">
    <source>
        <dbReference type="ARBA" id="ARBA00022801"/>
    </source>
</evidence>
<evidence type="ECO:0000313" key="9">
    <source>
        <dbReference type="Proteomes" id="UP001146793"/>
    </source>
</evidence>
<keyword evidence="2 3" id="KW-0326">Glycosidase</keyword>
<dbReference type="AlphaFoldDB" id="A0AAV7YAM6"/>
<name>A0AAV7YAM6_9EUKA</name>
<reference evidence="8" key="1">
    <citation type="submission" date="2022-08" db="EMBL/GenBank/DDBJ databases">
        <title>Novel sulphate-reducing endosymbionts in the free-living metamonad Anaeramoeba.</title>
        <authorList>
            <person name="Jerlstrom-Hultqvist J."/>
            <person name="Cepicka I."/>
            <person name="Gallot-Lavallee L."/>
            <person name="Salas-Leiva D."/>
            <person name="Curtis B.A."/>
            <person name="Zahonova K."/>
            <person name="Pipaliya S."/>
            <person name="Dacks J."/>
            <person name="Roger A.J."/>
        </authorList>
    </citation>
    <scope>NUCLEOTIDE SEQUENCE</scope>
    <source>
        <strain evidence="8">Busselton2</strain>
    </source>
</reference>
<keyword evidence="1 3" id="KW-0378">Hydrolase</keyword>
<dbReference type="GO" id="GO:0005975">
    <property type="term" value="P:carbohydrate metabolic process"/>
    <property type="evidence" value="ECO:0007669"/>
    <property type="project" value="InterPro"/>
</dbReference>
<protein>
    <submittedName>
        <fullName evidence="8">Sporulation-specific chitinase</fullName>
    </submittedName>
</protein>
<evidence type="ECO:0000313" key="8">
    <source>
        <dbReference type="EMBL" id="KAJ3425960.1"/>
    </source>
</evidence>
<comment type="similarity">
    <text evidence="4">Belongs to the glycosyl hydrolase 18 family.</text>
</comment>
<feature type="transmembrane region" description="Helical" evidence="5">
    <location>
        <begin position="312"/>
        <end position="331"/>
    </location>
</feature>
<dbReference type="SUPFAM" id="SSF51445">
    <property type="entry name" value="(Trans)glycosidases"/>
    <property type="match status" value="1"/>
</dbReference>
<dbReference type="Proteomes" id="UP001146793">
    <property type="component" value="Unassembled WGS sequence"/>
</dbReference>
<keyword evidence="5" id="KW-0472">Membrane</keyword>
<dbReference type="GO" id="GO:0004553">
    <property type="term" value="F:hydrolase activity, hydrolyzing O-glycosyl compounds"/>
    <property type="evidence" value="ECO:0007669"/>
    <property type="project" value="InterPro"/>
</dbReference>
<organism evidence="8 9">
    <name type="scientific">Anaeramoeba flamelloides</name>
    <dbReference type="NCBI Taxonomy" id="1746091"/>
    <lineage>
        <taxon>Eukaryota</taxon>
        <taxon>Metamonada</taxon>
        <taxon>Anaeramoebidae</taxon>
        <taxon>Anaeramoeba</taxon>
    </lineage>
</organism>
<evidence type="ECO:0000259" key="7">
    <source>
        <dbReference type="PROSITE" id="PS51910"/>
    </source>
</evidence>
<keyword evidence="5" id="KW-0812">Transmembrane</keyword>
<dbReference type="PROSITE" id="PS51910">
    <property type="entry name" value="GH18_2"/>
    <property type="match status" value="1"/>
</dbReference>